<sequence>MRIAARNLPPAEQLAIQELKDSKPLEKIDDSKDLYKDIKTESDVVENGDVVCILALASEKFGISKALKLPDRFKGSAVLLNIFSLL</sequence>
<dbReference type="AlphaFoldDB" id="A0A4C1T758"/>
<organism evidence="1 2">
    <name type="scientific">Eumeta variegata</name>
    <name type="common">Bagworm moth</name>
    <name type="synonym">Eumeta japonica</name>
    <dbReference type="NCBI Taxonomy" id="151549"/>
    <lineage>
        <taxon>Eukaryota</taxon>
        <taxon>Metazoa</taxon>
        <taxon>Ecdysozoa</taxon>
        <taxon>Arthropoda</taxon>
        <taxon>Hexapoda</taxon>
        <taxon>Insecta</taxon>
        <taxon>Pterygota</taxon>
        <taxon>Neoptera</taxon>
        <taxon>Endopterygota</taxon>
        <taxon>Lepidoptera</taxon>
        <taxon>Glossata</taxon>
        <taxon>Ditrysia</taxon>
        <taxon>Tineoidea</taxon>
        <taxon>Psychidae</taxon>
        <taxon>Oiketicinae</taxon>
        <taxon>Eumeta</taxon>
    </lineage>
</organism>
<evidence type="ECO:0000313" key="2">
    <source>
        <dbReference type="Proteomes" id="UP000299102"/>
    </source>
</evidence>
<evidence type="ECO:0000313" key="1">
    <source>
        <dbReference type="EMBL" id="GBP10026.1"/>
    </source>
</evidence>
<accession>A0A4C1T758</accession>
<dbReference type="EMBL" id="BGZK01008842">
    <property type="protein sequence ID" value="GBP10026.1"/>
    <property type="molecule type" value="Genomic_DNA"/>
</dbReference>
<gene>
    <name evidence="1" type="ORF">EVAR_73205_1</name>
</gene>
<proteinExistence type="predicted"/>
<dbReference type="Proteomes" id="UP000299102">
    <property type="component" value="Unassembled WGS sequence"/>
</dbReference>
<comment type="caution">
    <text evidence="1">The sequence shown here is derived from an EMBL/GenBank/DDBJ whole genome shotgun (WGS) entry which is preliminary data.</text>
</comment>
<name>A0A4C1T758_EUMVA</name>
<protein>
    <submittedName>
        <fullName evidence="1">Uncharacterized protein</fullName>
    </submittedName>
</protein>
<reference evidence="1 2" key="1">
    <citation type="journal article" date="2019" name="Commun. Biol.">
        <title>The bagworm genome reveals a unique fibroin gene that provides high tensile strength.</title>
        <authorList>
            <person name="Kono N."/>
            <person name="Nakamura H."/>
            <person name="Ohtoshi R."/>
            <person name="Tomita M."/>
            <person name="Numata K."/>
            <person name="Arakawa K."/>
        </authorList>
    </citation>
    <scope>NUCLEOTIDE SEQUENCE [LARGE SCALE GENOMIC DNA]</scope>
</reference>
<keyword evidence="2" id="KW-1185">Reference proteome</keyword>
<dbReference type="OrthoDB" id="7866727at2759"/>